<feature type="chain" id="PRO_5017994669" evidence="1">
    <location>
        <begin position="20"/>
        <end position="153"/>
    </location>
</feature>
<accession>A0A3M7R9A2</accession>
<dbReference type="AlphaFoldDB" id="A0A3M7R9A2"/>
<comment type="caution">
    <text evidence="2">The sequence shown here is derived from an EMBL/GenBank/DDBJ whole genome shotgun (WGS) entry which is preliminary data.</text>
</comment>
<feature type="signal peptide" evidence="1">
    <location>
        <begin position="1"/>
        <end position="19"/>
    </location>
</feature>
<reference evidence="2 3" key="1">
    <citation type="journal article" date="2018" name="Sci. Rep.">
        <title>Genomic signatures of local adaptation to the degree of environmental predictability in rotifers.</title>
        <authorList>
            <person name="Franch-Gras L."/>
            <person name="Hahn C."/>
            <person name="Garcia-Roger E.M."/>
            <person name="Carmona M.J."/>
            <person name="Serra M."/>
            <person name="Gomez A."/>
        </authorList>
    </citation>
    <scope>NUCLEOTIDE SEQUENCE [LARGE SCALE GENOMIC DNA]</scope>
    <source>
        <strain evidence="2">HYR1</strain>
    </source>
</reference>
<evidence type="ECO:0000256" key="1">
    <source>
        <dbReference type="SAM" id="SignalP"/>
    </source>
</evidence>
<organism evidence="2 3">
    <name type="scientific">Brachionus plicatilis</name>
    <name type="common">Marine rotifer</name>
    <name type="synonym">Brachionus muelleri</name>
    <dbReference type="NCBI Taxonomy" id="10195"/>
    <lineage>
        <taxon>Eukaryota</taxon>
        <taxon>Metazoa</taxon>
        <taxon>Spiralia</taxon>
        <taxon>Gnathifera</taxon>
        <taxon>Rotifera</taxon>
        <taxon>Eurotatoria</taxon>
        <taxon>Monogononta</taxon>
        <taxon>Pseudotrocha</taxon>
        <taxon>Ploima</taxon>
        <taxon>Brachionidae</taxon>
        <taxon>Brachionus</taxon>
    </lineage>
</organism>
<keyword evidence="3" id="KW-1185">Reference proteome</keyword>
<evidence type="ECO:0000313" key="2">
    <source>
        <dbReference type="EMBL" id="RNA20147.1"/>
    </source>
</evidence>
<proteinExistence type="predicted"/>
<dbReference type="Proteomes" id="UP000276133">
    <property type="component" value="Unassembled WGS sequence"/>
</dbReference>
<evidence type="ECO:0000313" key="3">
    <source>
        <dbReference type="Proteomes" id="UP000276133"/>
    </source>
</evidence>
<dbReference type="OrthoDB" id="10197063at2759"/>
<feature type="non-terminal residue" evidence="2">
    <location>
        <position position="153"/>
    </location>
</feature>
<gene>
    <name evidence="2" type="ORF">BpHYR1_034350</name>
</gene>
<protein>
    <submittedName>
        <fullName evidence="2">Uncharacterized protein</fullName>
    </submittedName>
</protein>
<sequence>MKIVLLFIFCLTFIPKSQNLIQNAEAVFNRIDFIIDYEIDDQIVQIEVFKTSSNDQIIQSADFHFYRILTWFSLGYPKLVDFHRNSSIFNRFGFNINVEFLNNQIRDKICQMILQRYKIKVEPSQIADVVPHRFICEINLLDPKNKIHTIEGS</sequence>
<name>A0A3M7R9A2_BRAPC</name>
<dbReference type="EMBL" id="REGN01003914">
    <property type="protein sequence ID" value="RNA20147.1"/>
    <property type="molecule type" value="Genomic_DNA"/>
</dbReference>
<keyword evidence="1" id="KW-0732">Signal</keyword>